<dbReference type="AlphaFoldDB" id="A0A4Q4Z124"/>
<comment type="catalytic activity">
    <reaction evidence="1">
        <text>ATP + protein L-histidine = ADP + protein N-phospho-L-histidine.</text>
        <dbReference type="EC" id="2.7.13.3"/>
    </reaction>
</comment>
<comment type="caution">
    <text evidence="14">The sequence shown here is derived from an EMBL/GenBank/DDBJ whole genome shotgun (WGS) entry which is preliminary data.</text>
</comment>
<keyword evidence="8 11" id="KW-1133">Transmembrane helix</keyword>
<sequence length="450" mass="47351">MDGEVTEPVPERRWLPTSFRTRIMLSAVALAGVVTVLAGLGIQLVLEVTASRDIERVLEDRADAVVTVVRSGSDDGSLVPEDGLDPGVALYDGRARLLSGSLPAAARPKGPDLARDALADGGTRTLELGEDVRLRVVPLTTESGKRAVVVVSEDLAPYERSEVYAFVTTTILGVLLIGLTALLARRITSQALAPVTRMAERAEEWSEHDLGHRFAMGPPTNELAALGATLDHLLDRVAHAIRSEQRLTSELAHELRTPLTTIQGSADLALLRGVDDPATREDLEQVAASARELAEVVTTLLDLARDVQADGSCHVADLREGIRGLVPDGVALDDRTGTSRARIAAPRALVLRALAPLVENAARHATSRVTVTATDAADAVLVTVADDGPGMDEATRAALFRPGASSSGGTGLGLAISRRVARSLGGDVLLDDTGDAGRRGAVFALRLPLL</sequence>
<dbReference type="GO" id="GO:0000155">
    <property type="term" value="F:phosphorelay sensor kinase activity"/>
    <property type="evidence" value="ECO:0007669"/>
    <property type="project" value="InterPro"/>
</dbReference>
<gene>
    <name evidence="14" type="ORF">EKO23_24340</name>
</gene>
<dbReference type="InterPro" id="IPR003660">
    <property type="entry name" value="HAMP_dom"/>
</dbReference>
<evidence type="ECO:0000256" key="5">
    <source>
        <dbReference type="ARBA" id="ARBA00022679"/>
    </source>
</evidence>
<evidence type="ECO:0000259" key="12">
    <source>
        <dbReference type="PROSITE" id="PS50109"/>
    </source>
</evidence>
<dbReference type="EC" id="2.7.13.3" evidence="3"/>
<keyword evidence="4" id="KW-0597">Phosphoprotein</keyword>
<evidence type="ECO:0000256" key="7">
    <source>
        <dbReference type="ARBA" id="ARBA00022777"/>
    </source>
</evidence>
<keyword evidence="7 14" id="KW-0418">Kinase</keyword>
<dbReference type="InterPro" id="IPR050428">
    <property type="entry name" value="TCS_sensor_his_kinase"/>
</dbReference>
<reference evidence="14 15" key="1">
    <citation type="submission" date="2019-01" db="EMBL/GenBank/DDBJ databases">
        <title>Nocardioides guangzhouensis sp. nov., an actinobacterium isolated from soil.</title>
        <authorList>
            <person name="Fu Y."/>
            <person name="Cai Y."/>
            <person name="Lin Z."/>
            <person name="Chen P."/>
        </authorList>
    </citation>
    <scope>NUCLEOTIDE SEQUENCE [LARGE SCALE GENOMIC DNA]</scope>
    <source>
        <strain evidence="14 15">130</strain>
    </source>
</reference>
<dbReference type="SMART" id="SM00304">
    <property type="entry name" value="HAMP"/>
    <property type="match status" value="1"/>
</dbReference>
<evidence type="ECO:0000259" key="13">
    <source>
        <dbReference type="PROSITE" id="PS50885"/>
    </source>
</evidence>
<keyword evidence="6 11" id="KW-0812">Transmembrane</keyword>
<keyword evidence="10 11" id="KW-0472">Membrane</keyword>
<protein>
    <recommendedName>
        <fullName evidence="3">histidine kinase</fullName>
        <ecNumber evidence="3">2.7.13.3</ecNumber>
    </recommendedName>
</protein>
<dbReference type="PRINTS" id="PR00344">
    <property type="entry name" value="BCTRLSENSOR"/>
</dbReference>
<dbReference type="SUPFAM" id="SSF47384">
    <property type="entry name" value="Homodimeric domain of signal transducing histidine kinase"/>
    <property type="match status" value="1"/>
</dbReference>
<dbReference type="GO" id="GO:0005886">
    <property type="term" value="C:plasma membrane"/>
    <property type="evidence" value="ECO:0007669"/>
    <property type="project" value="UniProtKB-SubCell"/>
</dbReference>
<evidence type="ECO:0000256" key="3">
    <source>
        <dbReference type="ARBA" id="ARBA00012438"/>
    </source>
</evidence>
<keyword evidence="9" id="KW-0902">Two-component regulatory system</keyword>
<evidence type="ECO:0000256" key="10">
    <source>
        <dbReference type="ARBA" id="ARBA00023136"/>
    </source>
</evidence>
<evidence type="ECO:0000256" key="6">
    <source>
        <dbReference type="ARBA" id="ARBA00022692"/>
    </source>
</evidence>
<dbReference type="Pfam" id="PF00512">
    <property type="entry name" value="HisKA"/>
    <property type="match status" value="1"/>
</dbReference>
<dbReference type="RefSeq" id="WP_134721115.1">
    <property type="nucleotide sequence ID" value="NZ_SDKM01000088.1"/>
</dbReference>
<dbReference type="InterPro" id="IPR003661">
    <property type="entry name" value="HisK_dim/P_dom"/>
</dbReference>
<name>A0A4Q4Z124_9ACTN</name>
<evidence type="ECO:0000256" key="1">
    <source>
        <dbReference type="ARBA" id="ARBA00000085"/>
    </source>
</evidence>
<feature type="transmembrane region" description="Helical" evidence="11">
    <location>
        <begin position="23"/>
        <end position="46"/>
    </location>
</feature>
<dbReference type="SUPFAM" id="SSF55874">
    <property type="entry name" value="ATPase domain of HSP90 chaperone/DNA topoisomerase II/histidine kinase"/>
    <property type="match status" value="1"/>
</dbReference>
<dbReference type="Gene3D" id="3.30.565.10">
    <property type="entry name" value="Histidine kinase-like ATPase, C-terminal domain"/>
    <property type="match status" value="1"/>
</dbReference>
<dbReference type="SMART" id="SM00387">
    <property type="entry name" value="HATPase_c"/>
    <property type="match status" value="1"/>
</dbReference>
<dbReference type="InterPro" id="IPR004358">
    <property type="entry name" value="Sig_transdc_His_kin-like_C"/>
</dbReference>
<dbReference type="Pfam" id="PF02518">
    <property type="entry name" value="HATPase_c"/>
    <property type="match status" value="1"/>
</dbReference>
<feature type="transmembrane region" description="Helical" evidence="11">
    <location>
        <begin position="163"/>
        <end position="184"/>
    </location>
</feature>
<dbReference type="SMART" id="SM00388">
    <property type="entry name" value="HisKA"/>
    <property type="match status" value="1"/>
</dbReference>
<evidence type="ECO:0000256" key="11">
    <source>
        <dbReference type="SAM" id="Phobius"/>
    </source>
</evidence>
<dbReference type="PANTHER" id="PTHR45436">
    <property type="entry name" value="SENSOR HISTIDINE KINASE YKOH"/>
    <property type="match status" value="1"/>
</dbReference>
<accession>A0A4Q4Z124</accession>
<dbReference type="Proteomes" id="UP000295198">
    <property type="component" value="Unassembled WGS sequence"/>
</dbReference>
<dbReference type="InterPro" id="IPR005467">
    <property type="entry name" value="His_kinase_dom"/>
</dbReference>
<dbReference type="Gene3D" id="1.10.287.130">
    <property type="match status" value="1"/>
</dbReference>
<proteinExistence type="predicted"/>
<dbReference type="PROSITE" id="PS50109">
    <property type="entry name" value="HIS_KIN"/>
    <property type="match status" value="1"/>
</dbReference>
<dbReference type="InterPro" id="IPR036890">
    <property type="entry name" value="HATPase_C_sf"/>
</dbReference>
<evidence type="ECO:0000256" key="2">
    <source>
        <dbReference type="ARBA" id="ARBA00004236"/>
    </source>
</evidence>
<evidence type="ECO:0000313" key="15">
    <source>
        <dbReference type="Proteomes" id="UP000295198"/>
    </source>
</evidence>
<evidence type="ECO:0000313" key="14">
    <source>
        <dbReference type="EMBL" id="RYP80825.1"/>
    </source>
</evidence>
<dbReference type="InterPro" id="IPR036097">
    <property type="entry name" value="HisK_dim/P_sf"/>
</dbReference>
<dbReference type="EMBL" id="SDKM01000088">
    <property type="protein sequence ID" value="RYP80825.1"/>
    <property type="molecule type" value="Genomic_DNA"/>
</dbReference>
<feature type="domain" description="Histidine kinase" evidence="12">
    <location>
        <begin position="250"/>
        <end position="450"/>
    </location>
</feature>
<keyword evidence="15" id="KW-1185">Reference proteome</keyword>
<evidence type="ECO:0000256" key="9">
    <source>
        <dbReference type="ARBA" id="ARBA00023012"/>
    </source>
</evidence>
<feature type="domain" description="HAMP" evidence="13">
    <location>
        <begin position="189"/>
        <end position="242"/>
    </location>
</feature>
<evidence type="ECO:0000256" key="4">
    <source>
        <dbReference type="ARBA" id="ARBA00022553"/>
    </source>
</evidence>
<keyword evidence="5" id="KW-0808">Transferase</keyword>
<comment type="subcellular location">
    <subcellularLocation>
        <location evidence="2">Cell membrane</location>
    </subcellularLocation>
</comment>
<dbReference type="PANTHER" id="PTHR45436:SF5">
    <property type="entry name" value="SENSOR HISTIDINE KINASE TRCS"/>
    <property type="match status" value="1"/>
</dbReference>
<dbReference type="InterPro" id="IPR003594">
    <property type="entry name" value="HATPase_dom"/>
</dbReference>
<dbReference type="CDD" id="cd00082">
    <property type="entry name" value="HisKA"/>
    <property type="match status" value="1"/>
</dbReference>
<dbReference type="OrthoDB" id="3849995at2"/>
<dbReference type="PROSITE" id="PS50885">
    <property type="entry name" value="HAMP"/>
    <property type="match status" value="1"/>
</dbReference>
<evidence type="ECO:0000256" key="8">
    <source>
        <dbReference type="ARBA" id="ARBA00022989"/>
    </source>
</evidence>
<dbReference type="Gene3D" id="6.10.340.10">
    <property type="match status" value="1"/>
</dbReference>
<organism evidence="14 15">
    <name type="scientific">Nocardioides guangzhouensis</name>
    <dbReference type="NCBI Taxonomy" id="2497878"/>
    <lineage>
        <taxon>Bacteria</taxon>
        <taxon>Bacillati</taxon>
        <taxon>Actinomycetota</taxon>
        <taxon>Actinomycetes</taxon>
        <taxon>Propionibacteriales</taxon>
        <taxon>Nocardioidaceae</taxon>
        <taxon>Nocardioides</taxon>
    </lineage>
</organism>